<dbReference type="InterPro" id="IPR032675">
    <property type="entry name" value="LRR_dom_sf"/>
</dbReference>
<dbReference type="Pfam" id="PF00560">
    <property type="entry name" value="LRR_1"/>
    <property type="match status" value="3"/>
</dbReference>
<dbReference type="GO" id="GO:0016020">
    <property type="term" value="C:membrane"/>
    <property type="evidence" value="ECO:0007669"/>
    <property type="project" value="UniProtKB-SubCell"/>
</dbReference>
<dbReference type="InterPro" id="IPR046956">
    <property type="entry name" value="RLP23-like"/>
</dbReference>
<accession>A0AAN9S4Y6</accession>
<dbReference type="EMBL" id="JAYMYS010000006">
    <property type="protein sequence ID" value="KAK7389333.1"/>
    <property type="molecule type" value="Genomic_DNA"/>
</dbReference>
<evidence type="ECO:0000256" key="5">
    <source>
        <dbReference type="ARBA" id="ARBA00022729"/>
    </source>
</evidence>
<dbReference type="AlphaFoldDB" id="A0AAN9S4Y6"/>
<keyword evidence="7" id="KW-1133">Transmembrane helix</keyword>
<keyword evidence="8" id="KW-0472">Membrane</keyword>
<keyword evidence="4" id="KW-0812">Transmembrane</keyword>
<evidence type="ECO:0000256" key="4">
    <source>
        <dbReference type="ARBA" id="ARBA00022692"/>
    </source>
</evidence>
<keyword evidence="3" id="KW-0433">Leucine-rich repeat</keyword>
<dbReference type="PANTHER" id="PTHR48063:SF96">
    <property type="entry name" value="LEUCINE-RICH REPEAT-CONTAINING N-TERMINAL PLANT-TYPE DOMAIN-CONTAINING PROTEIN"/>
    <property type="match status" value="1"/>
</dbReference>
<evidence type="ECO:0000256" key="2">
    <source>
        <dbReference type="ARBA" id="ARBA00009592"/>
    </source>
</evidence>
<dbReference type="Proteomes" id="UP001386955">
    <property type="component" value="Unassembled WGS sequence"/>
</dbReference>
<dbReference type="FunFam" id="3.80.10.10:FF:000111">
    <property type="entry name" value="LRR receptor-like serine/threonine-protein kinase ERECTA"/>
    <property type="match status" value="1"/>
</dbReference>
<name>A0AAN9S4Y6_PSOTE</name>
<gene>
    <name evidence="11" type="ORF">VNO78_24240</name>
</gene>
<evidence type="ECO:0000256" key="3">
    <source>
        <dbReference type="ARBA" id="ARBA00022614"/>
    </source>
</evidence>
<organism evidence="11 12">
    <name type="scientific">Psophocarpus tetragonolobus</name>
    <name type="common">Winged bean</name>
    <name type="synonym">Dolichos tetragonolobus</name>
    <dbReference type="NCBI Taxonomy" id="3891"/>
    <lineage>
        <taxon>Eukaryota</taxon>
        <taxon>Viridiplantae</taxon>
        <taxon>Streptophyta</taxon>
        <taxon>Embryophyta</taxon>
        <taxon>Tracheophyta</taxon>
        <taxon>Spermatophyta</taxon>
        <taxon>Magnoliopsida</taxon>
        <taxon>eudicotyledons</taxon>
        <taxon>Gunneridae</taxon>
        <taxon>Pentapetalae</taxon>
        <taxon>rosids</taxon>
        <taxon>fabids</taxon>
        <taxon>Fabales</taxon>
        <taxon>Fabaceae</taxon>
        <taxon>Papilionoideae</taxon>
        <taxon>50 kb inversion clade</taxon>
        <taxon>NPAAA clade</taxon>
        <taxon>indigoferoid/millettioid clade</taxon>
        <taxon>Phaseoleae</taxon>
        <taxon>Psophocarpus</taxon>
    </lineage>
</organism>
<reference evidence="11 12" key="1">
    <citation type="submission" date="2024-01" db="EMBL/GenBank/DDBJ databases">
        <title>The genomes of 5 underutilized Papilionoideae crops provide insights into root nodulation and disease resistanc.</title>
        <authorList>
            <person name="Jiang F."/>
        </authorList>
    </citation>
    <scope>NUCLEOTIDE SEQUENCE [LARGE SCALE GENOMIC DNA]</scope>
    <source>
        <strain evidence="11">DUOXIRENSHENG_FW03</strain>
        <tissue evidence="11">Leaves</tissue>
    </source>
</reference>
<dbReference type="InterPro" id="IPR001611">
    <property type="entry name" value="Leu-rich_rpt"/>
</dbReference>
<evidence type="ECO:0000256" key="6">
    <source>
        <dbReference type="ARBA" id="ARBA00022737"/>
    </source>
</evidence>
<protein>
    <submittedName>
        <fullName evidence="11">Uncharacterized protein</fullName>
    </submittedName>
</protein>
<evidence type="ECO:0000256" key="7">
    <source>
        <dbReference type="ARBA" id="ARBA00022989"/>
    </source>
</evidence>
<evidence type="ECO:0000256" key="10">
    <source>
        <dbReference type="ARBA" id="ARBA00023180"/>
    </source>
</evidence>
<evidence type="ECO:0000313" key="12">
    <source>
        <dbReference type="Proteomes" id="UP001386955"/>
    </source>
</evidence>
<sequence>MLTKLQFGGAYLDSATIVNKGLQMKFVKIPAIFASLDFSSNLFEGPIPEELTSFRALIVLNLSHNAFSSHIPSSLGILRQFESLDLSINSLSGEIPIEIASLSFLSVLNLSFNHLGGKIPTGTQLQTFQADSYEGNEWLCGPPLTNNCDDDGSPATPSLAYDETNSSIDWNLLSAELGFIFGLGLIILPLSLWKRWRLWYIEKVEDLLCWIFPQLYFVYQQHGEQKYRSLRWSHG</sequence>
<keyword evidence="5" id="KW-0732">Signal</keyword>
<evidence type="ECO:0000256" key="1">
    <source>
        <dbReference type="ARBA" id="ARBA00004479"/>
    </source>
</evidence>
<keyword evidence="10" id="KW-0325">Glycoprotein</keyword>
<keyword evidence="12" id="KW-1185">Reference proteome</keyword>
<comment type="subcellular location">
    <subcellularLocation>
        <location evidence="1">Membrane</location>
        <topology evidence="1">Single-pass type I membrane protein</topology>
    </subcellularLocation>
</comment>
<dbReference type="Gene3D" id="3.80.10.10">
    <property type="entry name" value="Ribonuclease Inhibitor"/>
    <property type="match status" value="1"/>
</dbReference>
<proteinExistence type="inferred from homology"/>
<keyword evidence="6" id="KW-0677">Repeat</keyword>
<comment type="caution">
    <text evidence="11">The sequence shown here is derived from an EMBL/GenBank/DDBJ whole genome shotgun (WGS) entry which is preliminary data.</text>
</comment>
<evidence type="ECO:0000313" key="11">
    <source>
        <dbReference type="EMBL" id="KAK7389333.1"/>
    </source>
</evidence>
<evidence type="ECO:0000256" key="8">
    <source>
        <dbReference type="ARBA" id="ARBA00023136"/>
    </source>
</evidence>
<keyword evidence="9" id="KW-0675">Receptor</keyword>
<evidence type="ECO:0000256" key="9">
    <source>
        <dbReference type="ARBA" id="ARBA00023170"/>
    </source>
</evidence>
<comment type="similarity">
    <text evidence="2">Belongs to the RLP family.</text>
</comment>
<dbReference type="SUPFAM" id="SSF52058">
    <property type="entry name" value="L domain-like"/>
    <property type="match status" value="1"/>
</dbReference>
<dbReference type="PANTHER" id="PTHR48063">
    <property type="entry name" value="LRR RECEPTOR-LIKE KINASE"/>
    <property type="match status" value="1"/>
</dbReference>